<keyword evidence="8" id="KW-1185">Reference proteome</keyword>
<proteinExistence type="predicted"/>
<keyword evidence="3" id="KW-1133">Transmembrane helix</keyword>
<evidence type="ECO:0000256" key="5">
    <source>
        <dbReference type="SAM" id="MobiDB-lite"/>
    </source>
</evidence>
<dbReference type="SMART" id="SM01158">
    <property type="entry name" value="DUF1741"/>
    <property type="match status" value="1"/>
</dbReference>
<dbReference type="AlphaFoldDB" id="A0A9W7VZP9"/>
<sequence length="672" mass="74879">MDSPSESPSQTKRLSLRPQWKDNRISLVASIRPSPNAAGAPKSPAMEQSPLTQQSRPGVFEPKVVGLYRRLFQEVEEDDKPEGFWRELFLLKPDIPRLRKILENTDAGFLLQIQHQPQQLVLQAIATLKAGQVPSDENALDTLTVFFAVVLAKKFTNPSSDIIEVLAGLDDVDAVFGDLVAVLDHAIKDGRDLPYRQKATRTAIAVVAGGYQTALISYFIHRDFFPALMKLVHQLESPLQAAEPLLLTGLLANYNKFESHNQYRVRFADFVNDQIMARVIESIAWTSILLRTRYVAIQDDTPAGWSVAGTLSYVGLGVLAGAKPTSPVLTEEQQRIAFAEQPGPETAMLLTVYDFILANKLFAQQLVTQPAPSEDQSTPLGNLLSLSSYLYQHAFRSSRATLYSYLSLLILLVLVEDATVAQLLCGNSASVRLCRQRAPFLPQPRHTERPYALAIIDLLIDGINHNLRKRLDVHFYSQSLTVLTGLLSHLAKSRAKMDYHWPELWRSLLSVVRFLNQYSDDLKTQYGTAAIAQSIVEVLHIGLTSGEAFLPDAKDYDDLFYKLVETGDSLIKLRDTYGISASEGKSAITTLIGVSKHYQELIESQRAKKEHLSPREISNIIKQGYETLSIEATDDANQVGRYREADHKVELKKIARAAVADAVDLVSKSENE</sequence>
<feature type="region of interest" description="Disordered" evidence="5">
    <location>
        <begin position="31"/>
        <end position="56"/>
    </location>
</feature>
<name>A0A9W7VZP9_9PEZI</name>
<comment type="caution">
    <text evidence="7">The sequence shown here is derived from an EMBL/GenBank/DDBJ whole genome shotgun (WGS) entry which is preliminary data.</text>
</comment>
<feature type="domain" description="Armadillo-like helical" evidence="6">
    <location>
        <begin position="444"/>
        <end position="666"/>
    </location>
</feature>
<evidence type="ECO:0000256" key="2">
    <source>
        <dbReference type="ARBA" id="ARBA00022692"/>
    </source>
</evidence>
<dbReference type="GO" id="GO:0005829">
    <property type="term" value="C:cytosol"/>
    <property type="evidence" value="ECO:0007669"/>
    <property type="project" value="TreeGrafter"/>
</dbReference>
<evidence type="ECO:0000259" key="6">
    <source>
        <dbReference type="SMART" id="SM01158"/>
    </source>
</evidence>
<evidence type="ECO:0000313" key="7">
    <source>
        <dbReference type="EMBL" id="KAH9821380.1"/>
    </source>
</evidence>
<evidence type="ECO:0000256" key="4">
    <source>
        <dbReference type="ARBA" id="ARBA00023136"/>
    </source>
</evidence>
<gene>
    <name evidence="7" type="ORF">Tdes44962_MAKER04977</name>
</gene>
<accession>A0A9W7VZP9</accession>
<dbReference type="OrthoDB" id="2012278at2759"/>
<keyword evidence="2" id="KW-0812">Transmembrane</keyword>
<dbReference type="Pfam" id="PF08427">
    <property type="entry name" value="ARMH3_C"/>
    <property type="match status" value="1"/>
</dbReference>
<evidence type="ECO:0000256" key="1">
    <source>
        <dbReference type="ARBA" id="ARBA00004370"/>
    </source>
</evidence>
<dbReference type="PANTHER" id="PTHR13608:SF3">
    <property type="entry name" value="ARMADILLO-LIKE HELICAL DOMAIN-CONTAINING PROTEIN 3"/>
    <property type="match status" value="1"/>
</dbReference>
<reference evidence="7 8" key="2">
    <citation type="journal article" date="2021" name="Curr. Genet.">
        <title>Genetic response to nitrogen starvation in the aggressive Eucalyptus foliar pathogen Teratosphaeria destructans.</title>
        <authorList>
            <person name="Havenga M."/>
            <person name="Wingfield B.D."/>
            <person name="Wingfield M.J."/>
            <person name="Dreyer L.L."/>
            <person name="Roets F."/>
            <person name="Aylward J."/>
        </authorList>
    </citation>
    <scope>NUCLEOTIDE SEQUENCE [LARGE SCALE GENOMIC DNA]</scope>
    <source>
        <strain evidence="7">CMW44962</strain>
    </source>
</reference>
<organism evidence="7 8">
    <name type="scientific">Teratosphaeria destructans</name>
    <dbReference type="NCBI Taxonomy" id="418781"/>
    <lineage>
        <taxon>Eukaryota</taxon>
        <taxon>Fungi</taxon>
        <taxon>Dikarya</taxon>
        <taxon>Ascomycota</taxon>
        <taxon>Pezizomycotina</taxon>
        <taxon>Dothideomycetes</taxon>
        <taxon>Dothideomycetidae</taxon>
        <taxon>Mycosphaerellales</taxon>
        <taxon>Teratosphaeriaceae</taxon>
        <taxon>Teratosphaeria</taxon>
    </lineage>
</organism>
<comment type="subcellular location">
    <subcellularLocation>
        <location evidence="1">Membrane</location>
    </subcellularLocation>
</comment>
<evidence type="ECO:0000313" key="8">
    <source>
        <dbReference type="Proteomes" id="UP001138500"/>
    </source>
</evidence>
<protein>
    <submittedName>
        <fullName evidence="7">UPF0588 membrane protein</fullName>
    </submittedName>
</protein>
<keyword evidence="4" id="KW-0472">Membrane</keyword>
<evidence type="ECO:0000256" key="3">
    <source>
        <dbReference type="ARBA" id="ARBA00022989"/>
    </source>
</evidence>
<dbReference type="PANTHER" id="PTHR13608">
    <property type="entry name" value="ARMADILLO-LIKE HELICAL DOMAIN-CONTAINING PROTEIN 3"/>
    <property type="match status" value="1"/>
</dbReference>
<dbReference type="InterPro" id="IPR039868">
    <property type="entry name" value="ARMD3-like"/>
</dbReference>
<dbReference type="GO" id="GO:0016020">
    <property type="term" value="C:membrane"/>
    <property type="evidence" value="ECO:0007669"/>
    <property type="project" value="UniProtKB-SubCell"/>
</dbReference>
<dbReference type="InterPro" id="IPR013636">
    <property type="entry name" value="ARMH3_C"/>
</dbReference>
<dbReference type="Proteomes" id="UP001138500">
    <property type="component" value="Unassembled WGS sequence"/>
</dbReference>
<dbReference type="EMBL" id="RIBY02002267">
    <property type="protein sequence ID" value="KAH9821380.1"/>
    <property type="molecule type" value="Genomic_DNA"/>
</dbReference>
<reference evidence="7 8" key="1">
    <citation type="journal article" date="2018" name="IMA Fungus">
        <title>IMA Genome-F 10: Nine draft genome sequences of Claviceps purpurea s.lat., including C. arundinis, C. humidiphila, and C. cf. spartinae, pseudomolecules for the pitch canker pathogen Fusarium circinatum, draft genome of Davidsoniella eucalypti, Grosmannia galeiformis, Quambalaria eucalypti, and Teratosphaeria destructans.</title>
        <authorList>
            <person name="Wingfield B.D."/>
            <person name="Liu M."/>
            <person name="Nguyen H.D."/>
            <person name="Lane F.A."/>
            <person name="Morgan S.W."/>
            <person name="De Vos L."/>
            <person name="Wilken P.M."/>
            <person name="Duong T.A."/>
            <person name="Aylward J."/>
            <person name="Coetzee M.P."/>
            <person name="Dadej K."/>
            <person name="De Beer Z.W."/>
            <person name="Findlay W."/>
            <person name="Havenga M."/>
            <person name="Kolarik M."/>
            <person name="Menzies J.G."/>
            <person name="Naidoo K."/>
            <person name="Pochopski O."/>
            <person name="Shoukouhi P."/>
            <person name="Santana Q.C."/>
            <person name="Seifert K.A."/>
            <person name="Soal N."/>
            <person name="Steenkamp E.T."/>
            <person name="Tatham C.T."/>
            <person name="van der Nest M.A."/>
            <person name="Wingfield M.J."/>
        </authorList>
    </citation>
    <scope>NUCLEOTIDE SEQUENCE [LARGE SCALE GENOMIC DNA]</scope>
    <source>
        <strain evidence="7">CMW44962</strain>
    </source>
</reference>